<evidence type="ECO:0000313" key="2">
    <source>
        <dbReference type="EMBL" id="KKM64943.1"/>
    </source>
</evidence>
<evidence type="ECO:0000256" key="1">
    <source>
        <dbReference type="SAM" id="Phobius"/>
    </source>
</evidence>
<comment type="caution">
    <text evidence="2">The sequence shown here is derived from an EMBL/GenBank/DDBJ whole genome shotgun (WGS) entry which is preliminary data.</text>
</comment>
<keyword evidence="1" id="KW-0812">Transmembrane</keyword>
<organism evidence="2">
    <name type="scientific">marine sediment metagenome</name>
    <dbReference type="NCBI Taxonomy" id="412755"/>
    <lineage>
        <taxon>unclassified sequences</taxon>
        <taxon>metagenomes</taxon>
        <taxon>ecological metagenomes</taxon>
    </lineage>
</organism>
<gene>
    <name evidence="2" type="ORF">LCGC14_1496260</name>
</gene>
<dbReference type="AlphaFoldDB" id="A0A0F9J5Y5"/>
<feature type="transmembrane region" description="Helical" evidence="1">
    <location>
        <begin position="117"/>
        <end position="137"/>
    </location>
</feature>
<name>A0A0F9J5Y5_9ZZZZ</name>
<accession>A0A0F9J5Y5</accession>
<protein>
    <submittedName>
        <fullName evidence="2">Uncharacterized protein</fullName>
    </submittedName>
</protein>
<sequence>MFNTIDMMDFLFFSKISSEYFFHNKTMFKDISFSSMRVISLKFKDVTLCGSDFAIFVVSFAYRFFNCIRTWYTFIPSFMSFLELGFWRQMFAFFHFAHFKQSFFGMIFSIKRMVFRIFKSFFCNITQFSFCFFRVRFCSFVNALRHKYLQIKKATNRCAKENRNVFYPASRVILNKKNLFSSAQTNYITEGELSQ</sequence>
<dbReference type="EMBL" id="LAZR01010808">
    <property type="protein sequence ID" value="KKM64943.1"/>
    <property type="molecule type" value="Genomic_DNA"/>
</dbReference>
<proteinExistence type="predicted"/>
<keyword evidence="1" id="KW-0472">Membrane</keyword>
<reference evidence="2" key="1">
    <citation type="journal article" date="2015" name="Nature">
        <title>Complex archaea that bridge the gap between prokaryotes and eukaryotes.</title>
        <authorList>
            <person name="Spang A."/>
            <person name="Saw J.H."/>
            <person name="Jorgensen S.L."/>
            <person name="Zaremba-Niedzwiedzka K."/>
            <person name="Martijn J."/>
            <person name="Lind A.E."/>
            <person name="van Eijk R."/>
            <person name="Schleper C."/>
            <person name="Guy L."/>
            <person name="Ettema T.J."/>
        </authorList>
    </citation>
    <scope>NUCLEOTIDE SEQUENCE</scope>
</reference>
<feature type="transmembrane region" description="Helical" evidence="1">
    <location>
        <begin position="71"/>
        <end position="96"/>
    </location>
</feature>
<keyword evidence="1" id="KW-1133">Transmembrane helix</keyword>